<keyword evidence="1" id="KW-0472">Membrane</keyword>
<feature type="transmembrane region" description="Helical" evidence="1">
    <location>
        <begin position="250"/>
        <end position="268"/>
    </location>
</feature>
<comment type="caution">
    <text evidence="2">The sequence shown here is derived from an EMBL/GenBank/DDBJ whole genome shotgun (WGS) entry which is preliminary data.</text>
</comment>
<evidence type="ECO:0000256" key="1">
    <source>
        <dbReference type="SAM" id="Phobius"/>
    </source>
</evidence>
<accession>A0A4Q9LA36</accession>
<reference evidence="2 3" key="1">
    <citation type="submission" date="2017-12" db="EMBL/GenBank/DDBJ databases">
        <authorList>
            <person name="Pombert J.-F."/>
            <person name="Haag K.L."/>
            <person name="Ebert D."/>
        </authorList>
    </citation>
    <scope>NUCLEOTIDE SEQUENCE [LARGE SCALE GENOMIC DNA]</scope>
    <source>
        <strain evidence="2">BE-OM-2</strain>
    </source>
</reference>
<keyword evidence="1" id="KW-1133">Transmembrane helix</keyword>
<protein>
    <submittedName>
        <fullName evidence="2">Uncharacterized protein</fullName>
    </submittedName>
</protein>
<organism evidence="2 3">
    <name type="scientific">Hamiltosporidium magnivora</name>
    <dbReference type="NCBI Taxonomy" id="148818"/>
    <lineage>
        <taxon>Eukaryota</taxon>
        <taxon>Fungi</taxon>
        <taxon>Fungi incertae sedis</taxon>
        <taxon>Microsporidia</taxon>
        <taxon>Dubosqiidae</taxon>
        <taxon>Hamiltosporidium</taxon>
    </lineage>
</organism>
<gene>
    <name evidence="2" type="ORF">CWI36_0848p0020</name>
</gene>
<sequence>MSLSLYKILNVKKTATKEEIELACEILIKEYSLHQEPDEASISKIIQAQNILCERIVKYLCTENIDKIIVELFSYVNIYSFIWTFGLFILTFLLFPWIYFLKIKKILNYLSIILIPFIIEILLTLIIFFDDNSALDSYKVLFIKPLNIFYSNCFNGIIMMLSFDVLIPEYFALLLVSQIESLPSTIDTDTDEMTEKIPSTEIYKNLFEKFLENISSMIIFVKDIHPLVKWMFVIINVTKKLMKAKMNQKYFYNLLGIMIPYSITVFFLTIEHSAWYIFLPLIYVYYKIIYTLFGITIEIRNNLKKEDVPLSLSFNNT</sequence>
<dbReference type="VEuPathDB" id="MicrosporidiaDB:CWI39_0842p0010"/>
<feature type="transmembrane region" description="Helical" evidence="1">
    <location>
        <begin position="78"/>
        <end position="100"/>
    </location>
</feature>
<dbReference type="EMBL" id="PITI01000848">
    <property type="protein sequence ID" value="TBU03871.1"/>
    <property type="molecule type" value="Genomic_DNA"/>
</dbReference>
<feature type="transmembrane region" description="Helical" evidence="1">
    <location>
        <begin position="107"/>
        <end position="129"/>
    </location>
</feature>
<name>A0A4Q9LA36_9MICR</name>
<keyword evidence="3" id="KW-1185">Reference proteome</keyword>
<evidence type="ECO:0000313" key="3">
    <source>
        <dbReference type="Proteomes" id="UP000291404"/>
    </source>
</evidence>
<evidence type="ECO:0000313" key="2">
    <source>
        <dbReference type="EMBL" id="TBU03871.1"/>
    </source>
</evidence>
<feature type="transmembrane region" description="Helical" evidence="1">
    <location>
        <begin position="274"/>
        <end position="295"/>
    </location>
</feature>
<keyword evidence="1" id="KW-0812">Transmembrane</keyword>
<dbReference type="VEuPathDB" id="MicrosporidiaDB:CWI36_0848p0020"/>
<dbReference type="AlphaFoldDB" id="A0A4Q9LA36"/>
<feature type="transmembrane region" description="Helical" evidence="1">
    <location>
        <begin position="149"/>
        <end position="176"/>
    </location>
</feature>
<proteinExistence type="predicted"/>
<dbReference type="Proteomes" id="UP000291404">
    <property type="component" value="Unassembled WGS sequence"/>
</dbReference>